<dbReference type="SUPFAM" id="SSF54928">
    <property type="entry name" value="RNA-binding domain, RBD"/>
    <property type="match status" value="2"/>
</dbReference>
<dbReference type="Proteomes" id="UP000031512">
    <property type="component" value="Chromosome 1"/>
</dbReference>
<keyword evidence="1 2" id="KW-0694">RNA-binding</keyword>
<dbReference type="VEuPathDB" id="PiroplasmaDB:BEWA_027950"/>
<dbReference type="OrthoDB" id="272703at2759"/>
<dbReference type="Pfam" id="PF00076">
    <property type="entry name" value="RRM_1"/>
    <property type="match status" value="2"/>
</dbReference>
<dbReference type="RefSeq" id="XP_004829612.1">
    <property type="nucleotide sequence ID" value="XM_004829555.1"/>
</dbReference>
<feature type="domain" description="RRM" evidence="3">
    <location>
        <begin position="115"/>
        <end position="191"/>
    </location>
</feature>
<dbReference type="PANTHER" id="PTHR23003:SF3">
    <property type="entry name" value="FI21236P1-RELATED"/>
    <property type="match status" value="1"/>
</dbReference>
<feature type="domain" description="RRM" evidence="3">
    <location>
        <begin position="7"/>
        <end position="84"/>
    </location>
</feature>
<name>L0AY71_THEEQ</name>
<dbReference type="GO" id="GO:1990904">
    <property type="term" value="C:ribonucleoprotein complex"/>
    <property type="evidence" value="ECO:0007669"/>
    <property type="project" value="TreeGrafter"/>
</dbReference>
<dbReference type="InterPro" id="IPR050374">
    <property type="entry name" value="RRT5_SRSF_SR"/>
</dbReference>
<dbReference type="InterPro" id="IPR000504">
    <property type="entry name" value="RRM_dom"/>
</dbReference>
<accession>L0AY71</accession>
<keyword evidence="5" id="KW-1185">Reference proteome</keyword>
<organism evidence="4 5">
    <name type="scientific">Theileria equi strain WA</name>
    <dbReference type="NCBI Taxonomy" id="1537102"/>
    <lineage>
        <taxon>Eukaryota</taxon>
        <taxon>Sar</taxon>
        <taxon>Alveolata</taxon>
        <taxon>Apicomplexa</taxon>
        <taxon>Aconoidasida</taxon>
        <taxon>Piroplasmida</taxon>
        <taxon>Theileriidae</taxon>
        <taxon>Theileria</taxon>
    </lineage>
</organism>
<dbReference type="eggNOG" id="KOG0118">
    <property type="taxonomic scope" value="Eukaryota"/>
</dbReference>
<proteinExistence type="predicted"/>
<dbReference type="InterPro" id="IPR012677">
    <property type="entry name" value="Nucleotide-bd_a/b_plait_sf"/>
</dbReference>
<dbReference type="GO" id="GO:0005737">
    <property type="term" value="C:cytoplasm"/>
    <property type="evidence" value="ECO:0007669"/>
    <property type="project" value="TreeGrafter"/>
</dbReference>
<dbReference type="STRING" id="1537102.L0AY71"/>
<dbReference type="Gene3D" id="3.30.70.330">
    <property type="match status" value="2"/>
</dbReference>
<evidence type="ECO:0000313" key="4">
    <source>
        <dbReference type="EMBL" id="AFZ79946.1"/>
    </source>
</evidence>
<evidence type="ECO:0000256" key="1">
    <source>
        <dbReference type="ARBA" id="ARBA00022884"/>
    </source>
</evidence>
<dbReference type="SMART" id="SM00360">
    <property type="entry name" value="RRM"/>
    <property type="match status" value="2"/>
</dbReference>
<dbReference type="GO" id="GO:0005634">
    <property type="term" value="C:nucleus"/>
    <property type="evidence" value="ECO:0007669"/>
    <property type="project" value="TreeGrafter"/>
</dbReference>
<dbReference type="PANTHER" id="PTHR23003">
    <property type="entry name" value="RNA RECOGNITION MOTIF RRM DOMAIN CONTAINING PROTEIN"/>
    <property type="match status" value="1"/>
</dbReference>
<dbReference type="AlphaFoldDB" id="L0AY71"/>
<dbReference type="GO" id="GO:0003729">
    <property type="term" value="F:mRNA binding"/>
    <property type="evidence" value="ECO:0007669"/>
    <property type="project" value="TreeGrafter"/>
</dbReference>
<protein>
    <submittedName>
        <fullName evidence="4">RNA recognition motif domain containing protein</fullName>
    </submittedName>
</protein>
<dbReference type="GeneID" id="15807119"/>
<dbReference type="EMBL" id="CP001669">
    <property type="protein sequence ID" value="AFZ79946.1"/>
    <property type="molecule type" value="Genomic_DNA"/>
</dbReference>
<dbReference type="InterPro" id="IPR035979">
    <property type="entry name" value="RBD_domain_sf"/>
</dbReference>
<dbReference type="PROSITE" id="PS50102">
    <property type="entry name" value="RRM"/>
    <property type="match status" value="2"/>
</dbReference>
<reference evidence="4 5" key="1">
    <citation type="journal article" date="2012" name="BMC Genomics">
        <title>Comparative genomic analysis and phylogenetic position of Theileria equi.</title>
        <authorList>
            <person name="Kappmeyer L.S."/>
            <person name="Thiagarajan M."/>
            <person name="Herndon D.R."/>
            <person name="Ramsay J.D."/>
            <person name="Caler E."/>
            <person name="Djikeng A."/>
            <person name="Gillespie J.J."/>
            <person name="Lau A.O."/>
            <person name="Roalson E.H."/>
            <person name="Silva J.C."/>
            <person name="Silva M.G."/>
            <person name="Suarez C.E."/>
            <person name="Ueti M.W."/>
            <person name="Nene V.M."/>
            <person name="Mealey R.H."/>
            <person name="Knowles D.P."/>
            <person name="Brayton K.A."/>
        </authorList>
    </citation>
    <scope>NUCLEOTIDE SEQUENCE [LARGE SCALE GENOMIC DNA]</scope>
    <source>
        <strain evidence="4 5">WA</strain>
    </source>
</reference>
<evidence type="ECO:0000259" key="3">
    <source>
        <dbReference type="PROSITE" id="PS50102"/>
    </source>
</evidence>
<evidence type="ECO:0000256" key="2">
    <source>
        <dbReference type="PROSITE-ProRule" id="PRU00176"/>
    </source>
</evidence>
<sequence>MTRSSKCRVYVGNLSWKVKWQELKDHMKQVGDVIRADIIEDYIGRSKGCGIVEFADEETAARAISELNDTLLMDRQIFVREDREGYIPRAKAERRSDTQGDLDDGKDLGQNLLGVAVIVTNLQWKTTWKTLKDLFRNCGMVVRADVLTHEDGRSKGVGKVVFADEIGAKNAISMYNDHMLDGRRIGVRFEN</sequence>
<gene>
    <name evidence="4" type="ORF">BEWA_027950</name>
</gene>
<dbReference type="KEGG" id="beq:BEWA_027950"/>
<evidence type="ECO:0000313" key="5">
    <source>
        <dbReference type="Proteomes" id="UP000031512"/>
    </source>
</evidence>